<feature type="transmembrane region" description="Helical" evidence="2">
    <location>
        <begin position="189"/>
        <end position="207"/>
    </location>
</feature>
<feature type="transmembrane region" description="Helical" evidence="2">
    <location>
        <begin position="213"/>
        <end position="234"/>
    </location>
</feature>
<feature type="compositionally biased region" description="Basic and acidic residues" evidence="1">
    <location>
        <begin position="1"/>
        <end position="11"/>
    </location>
</feature>
<evidence type="ECO:0000313" key="3">
    <source>
        <dbReference type="EMBL" id="SDL18028.1"/>
    </source>
</evidence>
<feature type="transmembrane region" description="Helical" evidence="2">
    <location>
        <begin position="103"/>
        <end position="124"/>
    </location>
</feature>
<feature type="transmembrane region" description="Helical" evidence="2">
    <location>
        <begin position="162"/>
        <end position="182"/>
    </location>
</feature>
<feature type="transmembrane region" description="Helical" evidence="2">
    <location>
        <begin position="241"/>
        <end position="260"/>
    </location>
</feature>
<name>A0A1G9HYI4_9FIRM</name>
<dbReference type="Proteomes" id="UP000199476">
    <property type="component" value="Unassembled WGS sequence"/>
</dbReference>
<dbReference type="PANTHER" id="PTHR37308:SF1">
    <property type="entry name" value="POLYPRENYL-PHOSPHATE TRANSPORTER"/>
    <property type="match status" value="1"/>
</dbReference>
<keyword evidence="4" id="KW-1185">Reference proteome</keyword>
<evidence type="ECO:0000256" key="1">
    <source>
        <dbReference type="SAM" id="MobiDB-lite"/>
    </source>
</evidence>
<feature type="transmembrane region" description="Helical" evidence="2">
    <location>
        <begin position="136"/>
        <end position="156"/>
    </location>
</feature>
<dbReference type="AlphaFoldDB" id="A0A1G9HYI4"/>
<sequence length="287" mass="30867">MDETEGMKPQDDPASSSGENPEENKNAGARPGWLRLFLEGLPFGVANTLPGMSGGTVALIFYIYEPLLLAIKNLDLLFLIPLGAGAGLGALLGATVIDRVFDLYPDLLMALLAGMILASLRVTWHEARRDFSGGRIKIINPLLAVLGIILALFLTGEGETEAAASLLMIFGASILGSVTMLLPGISGASLFVVLGVYRQIITAIAELQFLVLLVYGLGTVVGLLVFAWLLSWLIRRYRRQLMFLLSGLILGSVAGVIPTSPGFPELISFVIGFAAVFRLISWTRRRH</sequence>
<protein>
    <submittedName>
        <fullName evidence="3">Putative membrane protein</fullName>
    </submittedName>
</protein>
<evidence type="ECO:0000313" key="4">
    <source>
        <dbReference type="Proteomes" id="UP000199476"/>
    </source>
</evidence>
<keyword evidence="2" id="KW-0472">Membrane</keyword>
<feature type="region of interest" description="Disordered" evidence="1">
    <location>
        <begin position="1"/>
        <end position="27"/>
    </location>
</feature>
<feature type="transmembrane region" description="Helical" evidence="2">
    <location>
        <begin position="76"/>
        <end position="97"/>
    </location>
</feature>
<keyword evidence="2" id="KW-0812">Transmembrane</keyword>
<proteinExistence type="predicted"/>
<accession>A0A1G9HYI4</accession>
<reference evidence="3 4" key="1">
    <citation type="submission" date="2016-10" db="EMBL/GenBank/DDBJ databases">
        <authorList>
            <person name="de Groot N.N."/>
        </authorList>
    </citation>
    <scope>NUCLEOTIDE SEQUENCE [LARGE SCALE GENOMIC DNA]</scope>
    <source>
        <strain evidence="3 4">SLAS-1</strain>
    </source>
</reference>
<evidence type="ECO:0000256" key="2">
    <source>
        <dbReference type="SAM" id="Phobius"/>
    </source>
</evidence>
<dbReference type="STRING" id="321763.SAMN04488692_10268"/>
<gene>
    <name evidence="3" type="ORF">SAMN04488692_10268</name>
</gene>
<feature type="transmembrane region" description="Helical" evidence="2">
    <location>
        <begin position="41"/>
        <end position="64"/>
    </location>
</feature>
<dbReference type="Pfam" id="PF04018">
    <property type="entry name" value="VCA0040-like"/>
    <property type="match status" value="1"/>
</dbReference>
<dbReference type="EMBL" id="FNGO01000002">
    <property type="protein sequence ID" value="SDL18028.1"/>
    <property type="molecule type" value="Genomic_DNA"/>
</dbReference>
<feature type="transmembrane region" description="Helical" evidence="2">
    <location>
        <begin position="266"/>
        <end position="283"/>
    </location>
</feature>
<organism evidence="3 4">
    <name type="scientific">Halarsenatibacter silvermanii</name>
    <dbReference type="NCBI Taxonomy" id="321763"/>
    <lineage>
        <taxon>Bacteria</taxon>
        <taxon>Bacillati</taxon>
        <taxon>Bacillota</taxon>
        <taxon>Clostridia</taxon>
        <taxon>Halanaerobiales</taxon>
        <taxon>Halarsenatibacteraceae</taxon>
        <taxon>Halarsenatibacter</taxon>
    </lineage>
</organism>
<dbReference type="InterPro" id="IPR007163">
    <property type="entry name" value="VCA0040-like"/>
</dbReference>
<dbReference type="PANTHER" id="PTHR37308">
    <property type="entry name" value="INTEGRAL MEMBRANE PROTEIN"/>
    <property type="match status" value="1"/>
</dbReference>
<keyword evidence="2" id="KW-1133">Transmembrane helix</keyword>